<reference evidence="2 3" key="1">
    <citation type="submission" date="2017-12" db="EMBL/GenBank/DDBJ databases">
        <authorList>
            <person name="Levesque S."/>
        </authorList>
    </citation>
    <scope>NUCLEOTIDE SEQUENCE [LARGE SCALE GENOMIC DNA]</scope>
    <source>
        <strain evidence="2 3">SMQ-1417</strain>
    </source>
</reference>
<feature type="compositionally biased region" description="Basic and acidic residues" evidence="1">
    <location>
        <begin position="83"/>
        <end position="102"/>
    </location>
</feature>
<protein>
    <submittedName>
        <fullName evidence="2">Uncharacterized protein</fullName>
    </submittedName>
</protein>
<evidence type="ECO:0000313" key="3">
    <source>
        <dbReference type="Proteomes" id="UP000283000"/>
    </source>
</evidence>
<evidence type="ECO:0000313" key="2">
    <source>
        <dbReference type="EMBL" id="AZT94776.1"/>
    </source>
</evidence>
<name>A0A3Q9NTM3_BREAU</name>
<feature type="region of interest" description="Disordered" evidence="1">
    <location>
        <begin position="13"/>
        <end position="102"/>
    </location>
</feature>
<dbReference type="AlphaFoldDB" id="A0A3Q9NTM3"/>
<organism evidence="2 3">
    <name type="scientific">Brevibacterium aurantiacum</name>
    <dbReference type="NCBI Taxonomy" id="273384"/>
    <lineage>
        <taxon>Bacteria</taxon>
        <taxon>Bacillati</taxon>
        <taxon>Actinomycetota</taxon>
        <taxon>Actinomycetes</taxon>
        <taxon>Micrococcales</taxon>
        <taxon>Brevibacteriaceae</taxon>
        <taxon>Brevibacterium</taxon>
    </lineage>
</organism>
<proteinExistence type="predicted"/>
<sequence length="102" mass="11271">MYKFELLQAELVADEGTDHPHASEHDGAEPHGARLATRQAPPLVGRSCSQVPVMPGPLRRPRPDHDDGVTPVDSASQIAIPAFDDRERPVEHRRPRARDALK</sequence>
<dbReference type="RefSeq" id="WP_127363296.1">
    <property type="nucleotide sequence ID" value="NZ_CP025330.1"/>
</dbReference>
<reference evidence="2 3" key="2">
    <citation type="submission" date="2019-01" db="EMBL/GenBank/DDBJ databases">
        <title>Comparative genomic analysis of Brevibacterium aurantiacum sheds light on its evolution and its adaptation to smear-ripened cheeses.</title>
        <authorList>
            <person name="Moineau S."/>
        </authorList>
    </citation>
    <scope>NUCLEOTIDE SEQUENCE [LARGE SCALE GENOMIC DNA]</scope>
    <source>
        <strain evidence="2 3">SMQ-1417</strain>
    </source>
</reference>
<accession>A0A3Q9NTM3</accession>
<dbReference type="Proteomes" id="UP000283000">
    <property type="component" value="Chromosome"/>
</dbReference>
<dbReference type="EMBL" id="CP025330">
    <property type="protein sequence ID" value="AZT94776.1"/>
    <property type="molecule type" value="Genomic_DNA"/>
</dbReference>
<evidence type="ECO:0000256" key="1">
    <source>
        <dbReference type="SAM" id="MobiDB-lite"/>
    </source>
</evidence>
<feature type="compositionally biased region" description="Basic and acidic residues" evidence="1">
    <location>
        <begin position="16"/>
        <end position="32"/>
    </location>
</feature>
<gene>
    <name evidence="2" type="ORF">CXR23_17875</name>
</gene>